<dbReference type="AlphaFoldDB" id="A0A6J8C7K6"/>
<name>A0A6J8C7K6_MYTCO</name>
<dbReference type="InterPro" id="IPR001878">
    <property type="entry name" value="Znf_CCHC"/>
</dbReference>
<dbReference type="GO" id="GO:0003676">
    <property type="term" value="F:nucleic acid binding"/>
    <property type="evidence" value="ECO:0007669"/>
    <property type="project" value="InterPro"/>
</dbReference>
<reference evidence="3 4" key="1">
    <citation type="submission" date="2020-06" db="EMBL/GenBank/DDBJ databases">
        <authorList>
            <person name="Li R."/>
            <person name="Bekaert M."/>
        </authorList>
    </citation>
    <scope>NUCLEOTIDE SEQUENCE [LARGE SCALE GENOMIC DNA]</scope>
    <source>
        <strain evidence="4">wild</strain>
    </source>
</reference>
<keyword evidence="1" id="KW-0862">Zinc</keyword>
<dbReference type="OrthoDB" id="10069609at2759"/>
<keyword evidence="1" id="KW-0863">Zinc-finger</keyword>
<dbReference type="SUPFAM" id="SSF57756">
    <property type="entry name" value="Retrovirus zinc finger-like domains"/>
    <property type="match status" value="1"/>
</dbReference>
<evidence type="ECO:0000313" key="4">
    <source>
        <dbReference type="Proteomes" id="UP000507470"/>
    </source>
</evidence>
<dbReference type="EMBL" id="CACVKT020004981">
    <property type="protein sequence ID" value="CAC5392428.1"/>
    <property type="molecule type" value="Genomic_DNA"/>
</dbReference>
<dbReference type="Pfam" id="PF00098">
    <property type="entry name" value="zf-CCHC"/>
    <property type="match status" value="1"/>
</dbReference>
<organism evidence="3 4">
    <name type="scientific">Mytilus coruscus</name>
    <name type="common">Sea mussel</name>
    <dbReference type="NCBI Taxonomy" id="42192"/>
    <lineage>
        <taxon>Eukaryota</taxon>
        <taxon>Metazoa</taxon>
        <taxon>Spiralia</taxon>
        <taxon>Lophotrochozoa</taxon>
        <taxon>Mollusca</taxon>
        <taxon>Bivalvia</taxon>
        <taxon>Autobranchia</taxon>
        <taxon>Pteriomorphia</taxon>
        <taxon>Mytilida</taxon>
        <taxon>Mytiloidea</taxon>
        <taxon>Mytilidae</taxon>
        <taxon>Mytilinae</taxon>
        <taxon>Mytilus</taxon>
    </lineage>
</organism>
<dbReference type="Gene3D" id="4.10.60.10">
    <property type="entry name" value="Zinc finger, CCHC-type"/>
    <property type="match status" value="1"/>
</dbReference>
<proteinExistence type="predicted"/>
<gene>
    <name evidence="3" type="ORF">MCOR_27362</name>
</gene>
<dbReference type="Proteomes" id="UP000507470">
    <property type="component" value="Unassembled WGS sequence"/>
</dbReference>
<dbReference type="SMART" id="SM00343">
    <property type="entry name" value="ZnF_C2HC"/>
    <property type="match status" value="2"/>
</dbReference>
<keyword evidence="4" id="KW-1185">Reference proteome</keyword>
<evidence type="ECO:0000259" key="2">
    <source>
        <dbReference type="PROSITE" id="PS50158"/>
    </source>
</evidence>
<accession>A0A6J8C7K6</accession>
<dbReference type="InterPro" id="IPR036875">
    <property type="entry name" value="Znf_CCHC_sf"/>
</dbReference>
<keyword evidence="1" id="KW-0479">Metal-binding</keyword>
<dbReference type="GO" id="GO:0008270">
    <property type="term" value="F:zinc ion binding"/>
    <property type="evidence" value="ECO:0007669"/>
    <property type="project" value="UniProtKB-KW"/>
</dbReference>
<feature type="domain" description="CCHC-type" evidence="2">
    <location>
        <begin position="202"/>
        <end position="216"/>
    </location>
</feature>
<protein>
    <recommendedName>
        <fullName evidence="2">CCHC-type domain-containing protein</fullName>
    </recommendedName>
</protein>
<evidence type="ECO:0000313" key="3">
    <source>
        <dbReference type="EMBL" id="CAC5392428.1"/>
    </source>
</evidence>
<sequence>MSTTRLKQYIRDQPHKPCNKEKYRTPILVSDSKGFTLRYHSPDIFVNETTEEDPFEDISTASNNSKSESKEAVDITDKCYGCNQKDPPKEISRNKKVVWLSCDICNNKNENRFTQSILIIDNILVEDKTALRDSRNIRKELNKIPLLVNKVESAYSLPHGGIAIHLKDKKDSQNIVDNWATENLETDSRENFEPDRKSKVTRCFNCNRLGHIARICAHKYTCSNCAKEECNLRQCPSSPKCDNCSRDHPLTSARCPKYQQILKRLEIQRIPTAEVRQDKNPSY</sequence>
<evidence type="ECO:0000256" key="1">
    <source>
        <dbReference type="PROSITE-ProRule" id="PRU00047"/>
    </source>
</evidence>
<dbReference type="PROSITE" id="PS50158">
    <property type="entry name" value="ZF_CCHC"/>
    <property type="match status" value="1"/>
</dbReference>